<evidence type="ECO:0000313" key="3">
    <source>
        <dbReference type="Proteomes" id="UP001329825"/>
    </source>
</evidence>
<evidence type="ECO:0000313" key="2">
    <source>
        <dbReference type="EMBL" id="WRT68323.1"/>
    </source>
</evidence>
<feature type="compositionally biased region" description="Basic and acidic residues" evidence="1">
    <location>
        <begin position="20"/>
        <end position="29"/>
    </location>
</feature>
<evidence type="ECO:0000256" key="1">
    <source>
        <dbReference type="SAM" id="MobiDB-lite"/>
    </source>
</evidence>
<feature type="region of interest" description="Disordered" evidence="1">
    <location>
        <begin position="64"/>
        <end position="84"/>
    </location>
</feature>
<feature type="compositionally biased region" description="Polar residues" evidence="1">
    <location>
        <begin position="1"/>
        <end position="17"/>
    </location>
</feature>
<sequence>MEMDDNQTSSSQETASSPPERLDHLPISRTRNIVEENLSRTFAADAPSHRAAWRRIEENGSIYASLRKLSPSSDDDGTEEDESRISKLAMSMPMAIHLPKSRIKAVPEFERKTSLSERTGVLVPPLLKVMKERGSPQPTPRGRTKNGEVIRKGSRSASVSREREQVQSFSNDPGAVFESLGDDDDEDETEEDQGTLRDKGFVPPHVLARKGDKEQLPNVGWRSMVSS</sequence>
<reference evidence="2 3" key="1">
    <citation type="submission" date="2024-01" db="EMBL/GenBank/DDBJ databases">
        <title>Comparative genomics of Cryptococcus and Kwoniella reveals pathogenesis evolution and contrasting modes of karyotype evolution via chromosome fusion or intercentromeric recombination.</title>
        <authorList>
            <person name="Coelho M.A."/>
            <person name="David-Palma M."/>
            <person name="Shea T."/>
            <person name="Bowers K."/>
            <person name="McGinley-Smith S."/>
            <person name="Mohammad A.W."/>
            <person name="Gnirke A."/>
            <person name="Yurkov A.M."/>
            <person name="Nowrousian M."/>
            <person name="Sun S."/>
            <person name="Cuomo C.A."/>
            <person name="Heitman J."/>
        </authorList>
    </citation>
    <scope>NUCLEOTIDE SEQUENCE [LARGE SCALE GENOMIC DNA]</scope>
    <source>
        <strain evidence="2">CBS 11374</strain>
    </source>
</reference>
<accession>A0ABZ1D3C9</accession>
<dbReference type="RefSeq" id="XP_062793063.1">
    <property type="nucleotide sequence ID" value="XM_062937012.1"/>
</dbReference>
<organism evidence="2 3">
    <name type="scientific">Kwoniella shivajii</name>
    <dbReference type="NCBI Taxonomy" id="564305"/>
    <lineage>
        <taxon>Eukaryota</taxon>
        <taxon>Fungi</taxon>
        <taxon>Dikarya</taxon>
        <taxon>Basidiomycota</taxon>
        <taxon>Agaricomycotina</taxon>
        <taxon>Tremellomycetes</taxon>
        <taxon>Tremellales</taxon>
        <taxon>Cryptococcaceae</taxon>
        <taxon>Kwoniella</taxon>
    </lineage>
</organism>
<dbReference type="GeneID" id="87957430"/>
<proteinExistence type="predicted"/>
<feature type="compositionally biased region" description="Acidic residues" evidence="1">
    <location>
        <begin position="73"/>
        <end position="82"/>
    </location>
</feature>
<feature type="region of interest" description="Disordered" evidence="1">
    <location>
        <begin position="1"/>
        <end position="29"/>
    </location>
</feature>
<feature type="compositionally biased region" description="Acidic residues" evidence="1">
    <location>
        <begin position="180"/>
        <end position="193"/>
    </location>
</feature>
<protein>
    <submittedName>
        <fullName evidence="2">Uncharacterized protein</fullName>
    </submittedName>
</protein>
<dbReference type="Proteomes" id="UP001329825">
    <property type="component" value="Chromosome 7"/>
</dbReference>
<dbReference type="EMBL" id="CP141887">
    <property type="protein sequence ID" value="WRT68323.1"/>
    <property type="molecule type" value="Genomic_DNA"/>
</dbReference>
<gene>
    <name evidence="2" type="ORF">IL334_005299</name>
</gene>
<feature type="region of interest" description="Disordered" evidence="1">
    <location>
        <begin position="126"/>
        <end position="214"/>
    </location>
</feature>
<name>A0ABZ1D3C9_9TREE</name>
<keyword evidence="3" id="KW-1185">Reference proteome</keyword>